<dbReference type="EMBL" id="UZAH01026021">
    <property type="protein sequence ID" value="VDO74380.1"/>
    <property type="molecule type" value="Genomic_DNA"/>
</dbReference>
<accession>A0A183FL77</accession>
<feature type="chain" id="PRO_5044551490" evidence="7">
    <location>
        <begin position="18"/>
        <end position="90"/>
    </location>
</feature>
<dbReference type="Proteomes" id="UP000050761">
    <property type="component" value="Unassembled WGS sequence"/>
</dbReference>
<comment type="similarity">
    <text evidence="2">Belongs to the UPF0057 (PMP3) family.</text>
</comment>
<protein>
    <submittedName>
        <fullName evidence="8 10">Uncharacterized protein</fullName>
    </submittedName>
</protein>
<dbReference type="GO" id="GO:0016020">
    <property type="term" value="C:membrane"/>
    <property type="evidence" value="ECO:0007669"/>
    <property type="project" value="UniProtKB-SubCell"/>
</dbReference>
<name>A0A183FL77_HELPZ</name>
<proteinExistence type="inferred from homology"/>
<feature type="signal peptide" evidence="7">
    <location>
        <begin position="1"/>
        <end position="17"/>
    </location>
</feature>
<evidence type="ECO:0000256" key="6">
    <source>
        <dbReference type="SAM" id="Phobius"/>
    </source>
</evidence>
<keyword evidence="3 6" id="KW-0812">Transmembrane</keyword>
<evidence type="ECO:0000256" key="2">
    <source>
        <dbReference type="ARBA" id="ARBA00009530"/>
    </source>
</evidence>
<keyword evidence="4 6" id="KW-1133">Transmembrane helix</keyword>
<dbReference type="InterPro" id="IPR000612">
    <property type="entry name" value="PMP3"/>
</dbReference>
<evidence type="ECO:0000313" key="9">
    <source>
        <dbReference type="Proteomes" id="UP000050761"/>
    </source>
</evidence>
<reference evidence="8 9" key="1">
    <citation type="submission" date="2018-11" db="EMBL/GenBank/DDBJ databases">
        <authorList>
            <consortium name="Pathogen Informatics"/>
        </authorList>
    </citation>
    <scope>NUCLEOTIDE SEQUENCE [LARGE SCALE GENOMIC DNA]</scope>
</reference>
<sequence length="90" mass="9809">MCKCCLLVLALFCPCLAVLIDRGCGNECFATFLLSLFFYVPGVLFSYYVLLKDPPPAQQVTVSVVEPNASRGAYAPPCYSPDDASNWDSC</sequence>
<evidence type="ECO:0000313" key="8">
    <source>
        <dbReference type="EMBL" id="VDO74380.1"/>
    </source>
</evidence>
<keyword evidence="9" id="KW-1185">Reference proteome</keyword>
<evidence type="ECO:0000313" key="10">
    <source>
        <dbReference type="WBParaSite" id="HPBE_0000797701-mRNA-1"/>
    </source>
</evidence>
<accession>A0A3P7XJ79</accession>
<evidence type="ECO:0000256" key="1">
    <source>
        <dbReference type="ARBA" id="ARBA00004370"/>
    </source>
</evidence>
<feature type="transmembrane region" description="Helical" evidence="6">
    <location>
        <begin position="33"/>
        <end position="51"/>
    </location>
</feature>
<dbReference type="WBParaSite" id="HPBE_0000797701-mRNA-1">
    <property type="protein sequence ID" value="HPBE_0000797701-mRNA-1"/>
    <property type="gene ID" value="HPBE_0000797701"/>
</dbReference>
<keyword evidence="7" id="KW-0732">Signal</keyword>
<evidence type="ECO:0000256" key="4">
    <source>
        <dbReference type="ARBA" id="ARBA00022989"/>
    </source>
</evidence>
<dbReference type="OrthoDB" id="5912871at2759"/>
<dbReference type="Pfam" id="PF01679">
    <property type="entry name" value="Pmp3"/>
    <property type="match status" value="1"/>
</dbReference>
<evidence type="ECO:0000256" key="5">
    <source>
        <dbReference type="ARBA" id="ARBA00023136"/>
    </source>
</evidence>
<gene>
    <name evidence="8" type="ORF">HPBE_LOCUS7978</name>
</gene>
<organism evidence="9 10">
    <name type="scientific">Heligmosomoides polygyrus</name>
    <name type="common">Parasitic roundworm</name>
    <dbReference type="NCBI Taxonomy" id="6339"/>
    <lineage>
        <taxon>Eukaryota</taxon>
        <taxon>Metazoa</taxon>
        <taxon>Ecdysozoa</taxon>
        <taxon>Nematoda</taxon>
        <taxon>Chromadorea</taxon>
        <taxon>Rhabditida</taxon>
        <taxon>Rhabditina</taxon>
        <taxon>Rhabditomorpha</taxon>
        <taxon>Strongyloidea</taxon>
        <taxon>Heligmosomidae</taxon>
        <taxon>Heligmosomoides</taxon>
    </lineage>
</organism>
<comment type="subcellular location">
    <subcellularLocation>
        <location evidence="1">Membrane</location>
    </subcellularLocation>
</comment>
<reference evidence="10" key="2">
    <citation type="submission" date="2019-09" db="UniProtKB">
        <authorList>
            <consortium name="WormBaseParasite"/>
        </authorList>
    </citation>
    <scope>IDENTIFICATION</scope>
</reference>
<evidence type="ECO:0000256" key="7">
    <source>
        <dbReference type="SAM" id="SignalP"/>
    </source>
</evidence>
<keyword evidence="5 6" id="KW-0472">Membrane</keyword>
<dbReference type="AlphaFoldDB" id="A0A183FL77"/>
<evidence type="ECO:0000256" key="3">
    <source>
        <dbReference type="ARBA" id="ARBA00022692"/>
    </source>
</evidence>